<keyword evidence="3" id="KW-1185">Reference proteome</keyword>
<dbReference type="Proteomes" id="UP000235388">
    <property type="component" value="Unassembled WGS sequence"/>
</dbReference>
<feature type="region of interest" description="Disordered" evidence="1">
    <location>
        <begin position="1"/>
        <end position="46"/>
    </location>
</feature>
<evidence type="ECO:0000313" key="2">
    <source>
        <dbReference type="EMBL" id="PLW34103.1"/>
    </source>
</evidence>
<accession>A0A2N5U8M7</accession>
<sequence length="91" mass="9876">MSKPPIGQLVPPPASSILGHPPGLQPLQPTSNSLGLSDSDPLPKILPPPLLYQSTSRPFQTQLTPKIYHYWTSSSLHGMIADFRPQSTHPS</sequence>
<comment type="caution">
    <text evidence="2">The sequence shown here is derived from an EMBL/GenBank/DDBJ whole genome shotgun (WGS) entry which is preliminary data.</text>
</comment>
<dbReference type="EMBL" id="PGCJ01000284">
    <property type="protein sequence ID" value="PLW34103.1"/>
    <property type="molecule type" value="Genomic_DNA"/>
</dbReference>
<organism evidence="2 3">
    <name type="scientific">Puccinia coronata f. sp. avenae</name>
    <dbReference type="NCBI Taxonomy" id="200324"/>
    <lineage>
        <taxon>Eukaryota</taxon>
        <taxon>Fungi</taxon>
        <taxon>Dikarya</taxon>
        <taxon>Basidiomycota</taxon>
        <taxon>Pucciniomycotina</taxon>
        <taxon>Pucciniomycetes</taxon>
        <taxon>Pucciniales</taxon>
        <taxon>Pucciniaceae</taxon>
        <taxon>Puccinia</taxon>
    </lineage>
</organism>
<reference evidence="2 3" key="1">
    <citation type="submission" date="2017-11" db="EMBL/GenBank/DDBJ databases">
        <title>De novo assembly and phasing of dikaryotic genomes from two isolates of Puccinia coronata f. sp. avenae, the causal agent of oat crown rust.</title>
        <authorList>
            <person name="Miller M.E."/>
            <person name="Zhang Y."/>
            <person name="Omidvar V."/>
            <person name="Sperschneider J."/>
            <person name="Schwessinger B."/>
            <person name="Raley C."/>
            <person name="Palmer J.M."/>
            <person name="Garnica D."/>
            <person name="Upadhyaya N."/>
            <person name="Rathjen J."/>
            <person name="Taylor J.M."/>
            <person name="Park R.F."/>
            <person name="Dodds P.N."/>
            <person name="Hirsch C.D."/>
            <person name="Kianian S.F."/>
            <person name="Figueroa M."/>
        </authorList>
    </citation>
    <scope>NUCLEOTIDE SEQUENCE [LARGE SCALE GENOMIC DNA]</scope>
    <source>
        <strain evidence="2">12NC29</strain>
    </source>
</reference>
<feature type="compositionally biased region" description="Low complexity" evidence="1">
    <location>
        <begin position="18"/>
        <end position="29"/>
    </location>
</feature>
<dbReference type="AlphaFoldDB" id="A0A2N5U8M7"/>
<evidence type="ECO:0000256" key="1">
    <source>
        <dbReference type="SAM" id="MobiDB-lite"/>
    </source>
</evidence>
<name>A0A2N5U8M7_9BASI</name>
<protein>
    <submittedName>
        <fullName evidence="2">Uncharacterized protein</fullName>
    </submittedName>
</protein>
<evidence type="ECO:0000313" key="3">
    <source>
        <dbReference type="Proteomes" id="UP000235388"/>
    </source>
</evidence>
<gene>
    <name evidence="2" type="ORF">PCANC_26820</name>
</gene>
<proteinExistence type="predicted"/>